<accession>A0ABW1FNH0</accession>
<dbReference type="EMBL" id="JBHSPW010000012">
    <property type="protein sequence ID" value="MFC5895951.1"/>
    <property type="molecule type" value="Genomic_DNA"/>
</dbReference>
<name>A0ABW1FNH0_9ACTN</name>
<reference evidence="4" key="1">
    <citation type="journal article" date="2019" name="Int. J. Syst. Evol. Microbiol.">
        <title>The Global Catalogue of Microorganisms (GCM) 10K type strain sequencing project: providing services to taxonomists for standard genome sequencing and annotation.</title>
        <authorList>
            <consortium name="The Broad Institute Genomics Platform"/>
            <consortium name="The Broad Institute Genome Sequencing Center for Infectious Disease"/>
            <person name="Wu L."/>
            <person name="Ma J."/>
        </authorList>
    </citation>
    <scope>NUCLEOTIDE SEQUENCE [LARGE SCALE GENOMIC DNA]</scope>
    <source>
        <strain evidence="4">CGMCC 1.15809</strain>
    </source>
</reference>
<keyword evidence="2" id="KW-0472">Membrane</keyword>
<feature type="region of interest" description="Disordered" evidence="1">
    <location>
        <begin position="166"/>
        <end position="195"/>
    </location>
</feature>
<proteinExistence type="predicted"/>
<keyword evidence="2" id="KW-0812">Transmembrane</keyword>
<feature type="transmembrane region" description="Helical" evidence="2">
    <location>
        <begin position="15"/>
        <end position="34"/>
    </location>
</feature>
<evidence type="ECO:0000313" key="4">
    <source>
        <dbReference type="Proteomes" id="UP001596241"/>
    </source>
</evidence>
<evidence type="ECO:0008006" key="5">
    <source>
        <dbReference type="Google" id="ProtNLM"/>
    </source>
</evidence>
<dbReference type="Proteomes" id="UP001596241">
    <property type="component" value="Unassembled WGS sequence"/>
</dbReference>
<dbReference type="RefSeq" id="WP_345089634.1">
    <property type="nucleotide sequence ID" value="NZ_BAAAWG010000015.1"/>
</dbReference>
<keyword evidence="4" id="KW-1185">Reference proteome</keyword>
<protein>
    <recommendedName>
        <fullName evidence="5">SMODS and SLOG-associating 2TM effector domain-containing protein</fullName>
    </recommendedName>
</protein>
<organism evidence="3 4">
    <name type="scientific">Streptomyces ramulosus</name>
    <dbReference type="NCBI Taxonomy" id="47762"/>
    <lineage>
        <taxon>Bacteria</taxon>
        <taxon>Bacillati</taxon>
        <taxon>Actinomycetota</taxon>
        <taxon>Actinomycetes</taxon>
        <taxon>Kitasatosporales</taxon>
        <taxon>Streptomycetaceae</taxon>
        <taxon>Streptomyces</taxon>
    </lineage>
</organism>
<sequence length="195" mass="21784">MSLGSGEHMAAGEQLVTIGAVLLGALTSYVGNFLSERSRTRYELLTRWDDRKLSAYENYVDRMRTVIFLAVRIYEDNEGIRAADKPQQELLAEHAEASRLRGRSFERIMLLGADDVMEAAHDLNAIALEIDWQATGKITGTLEEWRDRHRAVFRAINTFHDAARTDLGVQGSTSGEKHPERDLLLPPARSSADGS</sequence>
<evidence type="ECO:0000313" key="3">
    <source>
        <dbReference type="EMBL" id="MFC5895951.1"/>
    </source>
</evidence>
<gene>
    <name evidence="3" type="ORF">ACFP3M_24465</name>
</gene>
<evidence type="ECO:0000256" key="1">
    <source>
        <dbReference type="SAM" id="MobiDB-lite"/>
    </source>
</evidence>
<keyword evidence="2" id="KW-1133">Transmembrane helix</keyword>
<evidence type="ECO:0000256" key="2">
    <source>
        <dbReference type="SAM" id="Phobius"/>
    </source>
</evidence>
<comment type="caution">
    <text evidence="3">The sequence shown here is derived from an EMBL/GenBank/DDBJ whole genome shotgun (WGS) entry which is preliminary data.</text>
</comment>